<dbReference type="EMBL" id="QGGO01000043">
    <property type="protein sequence ID" value="PWK16837.1"/>
    <property type="molecule type" value="Genomic_DNA"/>
</dbReference>
<dbReference type="Proteomes" id="UP000245489">
    <property type="component" value="Unassembled WGS sequence"/>
</dbReference>
<protein>
    <submittedName>
        <fullName evidence="2">Glucose/arabinose dehydrogenase</fullName>
    </submittedName>
</protein>
<organism evidence="2 3">
    <name type="scientific">Arcicella aurantiaca</name>
    <dbReference type="NCBI Taxonomy" id="591202"/>
    <lineage>
        <taxon>Bacteria</taxon>
        <taxon>Pseudomonadati</taxon>
        <taxon>Bacteroidota</taxon>
        <taxon>Cytophagia</taxon>
        <taxon>Cytophagales</taxon>
        <taxon>Flectobacillaceae</taxon>
        <taxon>Arcicella</taxon>
    </lineage>
</organism>
<accession>A0A316DF05</accession>
<dbReference type="RefSeq" id="WP_109745359.1">
    <property type="nucleotide sequence ID" value="NZ_QGGO01000043.1"/>
</dbReference>
<dbReference type="InterPro" id="IPR011041">
    <property type="entry name" value="Quinoprot_gluc/sorb_DH_b-prop"/>
</dbReference>
<keyword evidence="3" id="KW-1185">Reference proteome</keyword>
<dbReference type="InterPro" id="IPR012938">
    <property type="entry name" value="Glc/Sorbosone_DH"/>
</dbReference>
<dbReference type="Gene3D" id="2.120.10.30">
    <property type="entry name" value="TolB, C-terminal domain"/>
    <property type="match status" value="1"/>
</dbReference>
<name>A0A316DF05_9BACT</name>
<dbReference type="InterPro" id="IPR011042">
    <property type="entry name" value="6-blade_b-propeller_TolB-like"/>
</dbReference>
<dbReference type="PANTHER" id="PTHR19328:SF75">
    <property type="entry name" value="ALDOSE SUGAR DEHYDROGENASE YLII"/>
    <property type="match status" value="1"/>
</dbReference>
<comment type="caution">
    <text evidence="2">The sequence shown here is derived from an EMBL/GenBank/DDBJ whole genome shotgun (WGS) entry which is preliminary data.</text>
</comment>
<evidence type="ECO:0000313" key="3">
    <source>
        <dbReference type="Proteomes" id="UP000245489"/>
    </source>
</evidence>
<sequence length="460" mass="50891">MLRIFDCISKHIIDMKKIFLLFALLLLSFSFFAQPNISLKSVITGLSQPMQFINAGDGTSRIFIPQKAGVIKVFDKNFNNLGTFLTVTNIQSGGEQGLLSMCFHPQYKTNGLFFVYYTNISGDLEVARYQVSNDVNVANVASKKIVITIPHPTNSNHNGGTLRFGKDGYLYLSTGDGGGGGDPNNNAQNTNVLLGKILRFNVNISENPPFYSIPSGNPFGNEILAYGLRNPFRWNFDRLTGDMWIGDVGQNAFEEINRSHRDSLATNYGWRCYEGNNPYNTTGCGAISNYRFPVVAYPNPSVGSSIIGGTVYRGEIFNSMKGYYFGVDFYSGKLFKIKFDSLTYSYNISSQIISPNTISDFGETEDGELFVTSLNGNIYRVQSDDTVLYTFIGNGNWTDPSNWSNNTVPPSSSLLNTIITIKPISGGECVVNTQVNIPKNSKLIIENQKLLKMSGNLVMQ</sequence>
<reference evidence="2 3" key="1">
    <citation type="submission" date="2018-05" db="EMBL/GenBank/DDBJ databases">
        <title>Genomic Encyclopedia of Archaeal and Bacterial Type Strains, Phase II (KMG-II): from individual species to whole genera.</title>
        <authorList>
            <person name="Goeker M."/>
        </authorList>
    </citation>
    <scope>NUCLEOTIDE SEQUENCE [LARGE SCALE GENOMIC DNA]</scope>
    <source>
        <strain evidence="2 3">DSM 22214</strain>
    </source>
</reference>
<dbReference type="OrthoDB" id="9770043at2"/>
<gene>
    <name evidence="2" type="ORF">LV89_04719</name>
</gene>
<feature type="domain" description="Glucose/Sorbosone dehydrogenase" evidence="1">
    <location>
        <begin position="47"/>
        <end position="378"/>
    </location>
</feature>
<dbReference type="Pfam" id="PF07995">
    <property type="entry name" value="GSDH"/>
    <property type="match status" value="1"/>
</dbReference>
<dbReference type="SUPFAM" id="SSF50952">
    <property type="entry name" value="Soluble quinoprotein glucose dehydrogenase"/>
    <property type="match status" value="1"/>
</dbReference>
<evidence type="ECO:0000259" key="1">
    <source>
        <dbReference type="Pfam" id="PF07995"/>
    </source>
</evidence>
<evidence type="ECO:0000313" key="2">
    <source>
        <dbReference type="EMBL" id="PWK16837.1"/>
    </source>
</evidence>
<dbReference type="PANTHER" id="PTHR19328">
    <property type="entry name" value="HEDGEHOG-INTERACTING PROTEIN"/>
    <property type="match status" value="1"/>
</dbReference>
<dbReference type="AlphaFoldDB" id="A0A316DF05"/>
<proteinExistence type="predicted"/>